<dbReference type="Proteomes" id="UP000287171">
    <property type="component" value="Unassembled WGS sequence"/>
</dbReference>
<reference evidence="2" key="1">
    <citation type="submission" date="2018-12" db="EMBL/GenBank/DDBJ databases">
        <title>Tengunoibacter tsumagoiensis gen. nov., sp. nov., Dictyobacter kobayashii sp. nov., D. alpinus sp. nov., and D. joshuensis sp. nov. and description of Dictyobacteraceae fam. nov. within the order Ktedonobacterales isolated from Tengu-no-mugimeshi.</title>
        <authorList>
            <person name="Wang C.M."/>
            <person name="Zheng Y."/>
            <person name="Sakai Y."/>
            <person name="Toyoda A."/>
            <person name="Minakuchi Y."/>
            <person name="Abe K."/>
            <person name="Yokota A."/>
            <person name="Yabe S."/>
        </authorList>
    </citation>
    <scope>NUCLEOTIDE SEQUENCE [LARGE SCALE GENOMIC DNA]</scope>
    <source>
        <strain evidence="2">Uno16</strain>
    </source>
</reference>
<evidence type="ECO:0000313" key="1">
    <source>
        <dbReference type="EMBL" id="GCE31255.1"/>
    </source>
</evidence>
<comment type="caution">
    <text evidence="1">The sequence shown here is derived from an EMBL/GenBank/DDBJ whole genome shotgun (WGS) entry which is preliminary data.</text>
</comment>
<dbReference type="EMBL" id="BIFT01000002">
    <property type="protein sequence ID" value="GCE31255.1"/>
    <property type="molecule type" value="Genomic_DNA"/>
</dbReference>
<dbReference type="AlphaFoldDB" id="A0A402BIQ7"/>
<evidence type="ECO:0000313" key="2">
    <source>
        <dbReference type="Proteomes" id="UP000287171"/>
    </source>
</evidence>
<organism evidence="1 2">
    <name type="scientific">Dictyobacter alpinus</name>
    <dbReference type="NCBI Taxonomy" id="2014873"/>
    <lineage>
        <taxon>Bacteria</taxon>
        <taxon>Bacillati</taxon>
        <taxon>Chloroflexota</taxon>
        <taxon>Ktedonobacteria</taxon>
        <taxon>Ktedonobacterales</taxon>
        <taxon>Dictyobacteraceae</taxon>
        <taxon>Dictyobacter</taxon>
    </lineage>
</organism>
<protein>
    <submittedName>
        <fullName evidence="1">Uncharacterized protein</fullName>
    </submittedName>
</protein>
<keyword evidence="2" id="KW-1185">Reference proteome</keyword>
<sequence>MRKRRIKMMADYFCPPFWPMDTVSGPIEPEALPLQQETVHLLYAWADRYDRILNMENPIASSFETPEAELAWRRDGIHLWKKVKQELAPHYEVYYFDDMSGKLCDSPEQLEENLDLKN</sequence>
<name>A0A402BIQ7_9CHLR</name>
<gene>
    <name evidence="1" type="ORF">KDA_67390</name>
</gene>
<proteinExistence type="predicted"/>
<accession>A0A402BIQ7</accession>